<organism evidence="1 2">
    <name type="scientific">Chimaeribacter californicus</name>
    <dbReference type="NCBI Taxonomy" id="2060067"/>
    <lineage>
        <taxon>Bacteria</taxon>
        <taxon>Pseudomonadati</taxon>
        <taxon>Pseudomonadota</taxon>
        <taxon>Gammaproteobacteria</taxon>
        <taxon>Enterobacterales</taxon>
        <taxon>Yersiniaceae</taxon>
        <taxon>Chimaeribacter</taxon>
    </lineage>
</organism>
<gene>
    <name evidence="1" type="ORF">CYR55_18410</name>
</gene>
<name>A0A2N5DYB2_9GAMM</name>
<protein>
    <recommendedName>
        <fullName evidence="3">DUF943 domain-containing protein</fullName>
    </recommendedName>
</protein>
<dbReference type="Proteomes" id="UP000234240">
    <property type="component" value="Unassembled WGS sequence"/>
</dbReference>
<accession>A0A2N5DYB2</accession>
<evidence type="ECO:0000313" key="1">
    <source>
        <dbReference type="EMBL" id="PLR32560.1"/>
    </source>
</evidence>
<dbReference type="Pfam" id="PF06092">
    <property type="entry name" value="DUF943"/>
    <property type="match status" value="1"/>
</dbReference>
<dbReference type="EMBL" id="PJZF01000020">
    <property type="protein sequence ID" value="PLR32560.1"/>
    <property type="molecule type" value="Genomic_DNA"/>
</dbReference>
<dbReference type="OrthoDB" id="6521020at2"/>
<dbReference type="InterPro" id="IPR010351">
    <property type="entry name" value="DUF943"/>
</dbReference>
<proteinExistence type="predicted"/>
<sequence length="155" mass="18209">MKMLTTKIKFFLIASILCIAWGVWYLSQPVEIIAIHDGSVLLVKNFPMTDKGKIAWWENNKNRLKNNYDFPAPYSINRSFYISIFDFGHGYKAMPDTDQGSDLLCFNDIKAAERCIEKKWIMDITFFYDKKIRFNLRGGSSYRQEVENGEIKRVR</sequence>
<evidence type="ECO:0008006" key="3">
    <source>
        <dbReference type="Google" id="ProtNLM"/>
    </source>
</evidence>
<comment type="caution">
    <text evidence="1">The sequence shown here is derived from an EMBL/GenBank/DDBJ whole genome shotgun (WGS) entry which is preliminary data.</text>
</comment>
<keyword evidence="2" id="KW-1185">Reference proteome</keyword>
<evidence type="ECO:0000313" key="2">
    <source>
        <dbReference type="Proteomes" id="UP000234240"/>
    </source>
</evidence>
<dbReference type="AlphaFoldDB" id="A0A2N5DYB2"/>
<reference evidence="1 2" key="1">
    <citation type="submission" date="2017-12" db="EMBL/GenBank/DDBJ databases">
        <title>Characterization of six clinical isolates of Enterochimera gen. nov., a novel genus of the Yersiniaciae family and the three species Enterochimera arupensis sp. nov., Enterochimera coloradensis sp. nov, and Enterochimera californica sp. nov.</title>
        <authorList>
            <person name="Rossi A."/>
            <person name="Fisher M."/>
        </authorList>
    </citation>
    <scope>NUCLEOTIDE SEQUENCE [LARGE SCALE GENOMIC DNA]</scope>
    <source>
        <strain evidence="2">2015-Iso6</strain>
    </source>
</reference>